<protein>
    <submittedName>
        <fullName evidence="1">Uncharacterized protein</fullName>
    </submittedName>
</protein>
<evidence type="ECO:0000313" key="2">
    <source>
        <dbReference type="Proteomes" id="UP000730482"/>
    </source>
</evidence>
<organism evidence="1 2">
    <name type="scientific">Catenulispora pinistramenti</name>
    <dbReference type="NCBI Taxonomy" id="2705254"/>
    <lineage>
        <taxon>Bacteria</taxon>
        <taxon>Bacillati</taxon>
        <taxon>Actinomycetota</taxon>
        <taxon>Actinomycetes</taxon>
        <taxon>Catenulisporales</taxon>
        <taxon>Catenulisporaceae</taxon>
        <taxon>Catenulispora</taxon>
    </lineage>
</organism>
<gene>
    <name evidence="1" type="ORF">KGQ19_30355</name>
</gene>
<sequence>MTTTNVETPGVQPKAPTCFVIGPISDQHAEDDSAAQKVYEESIETFDKVIKPACRKNGIVPLRADEINEPGEITEQICRQLIESDVVIADLSGSNPNVTYELGIRHTIGKLAIHISEKGMSPFDIAGIRTVRFVRSQSGLIEAKRDLVQKLQEGLKGGFRPLTPARILLGLPTDVEAADPHPQSTPDDDPLGVLDAMAEVETHFDSVMTPIAGLTDSVESLTEAAEAIAPMLNEANTDGATIGNRQKVVIRAAELLRPVARQFKEHANEVWNHIEQADKGMTVVLDYVESTPVEQRVPEHLVFLEKISTLAEESRGSIAEFQDVAPALAGLSSFSRVLRGPVNDMYTGLKFLVESAARFEAWEKRAGAILASEQRELPEGGQPADEP</sequence>
<dbReference type="RefSeq" id="WP_212015320.1">
    <property type="nucleotide sequence ID" value="NZ_JAAFYZ010000129.1"/>
</dbReference>
<dbReference type="Proteomes" id="UP000730482">
    <property type="component" value="Unassembled WGS sequence"/>
</dbReference>
<evidence type="ECO:0000313" key="1">
    <source>
        <dbReference type="EMBL" id="MBS2551179.1"/>
    </source>
</evidence>
<keyword evidence="2" id="KW-1185">Reference proteome</keyword>
<dbReference type="Gene3D" id="3.40.50.450">
    <property type="match status" value="1"/>
</dbReference>
<reference evidence="1 2" key="1">
    <citation type="submission" date="2020-02" db="EMBL/GenBank/DDBJ databases">
        <title>Acidophilic actinobacteria isolated from forest soil.</title>
        <authorList>
            <person name="Golinska P."/>
        </authorList>
    </citation>
    <scope>NUCLEOTIDE SEQUENCE [LARGE SCALE GENOMIC DNA]</scope>
    <source>
        <strain evidence="1 2">NL8</strain>
    </source>
</reference>
<accession>A0ABS5KYS1</accession>
<proteinExistence type="predicted"/>
<dbReference type="EMBL" id="JAAFYZ010000129">
    <property type="protein sequence ID" value="MBS2551179.1"/>
    <property type="molecule type" value="Genomic_DNA"/>
</dbReference>
<comment type="caution">
    <text evidence="1">The sequence shown here is derived from an EMBL/GenBank/DDBJ whole genome shotgun (WGS) entry which is preliminary data.</text>
</comment>
<name>A0ABS5KYS1_9ACTN</name>